<feature type="non-terminal residue" evidence="5">
    <location>
        <position position="166"/>
    </location>
</feature>
<keyword evidence="2 3" id="KW-0072">Autophagy</keyword>
<dbReference type="AlphaFoldDB" id="A0A2A9NQ94"/>
<dbReference type="GO" id="GO:0000407">
    <property type="term" value="C:phagophore assembly site"/>
    <property type="evidence" value="ECO:0007669"/>
    <property type="project" value="TreeGrafter"/>
</dbReference>
<dbReference type="GO" id="GO:0034727">
    <property type="term" value="P:piecemeal microautophagy of the nucleus"/>
    <property type="evidence" value="ECO:0007669"/>
    <property type="project" value="TreeGrafter"/>
</dbReference>
<organism evidence="5 6">
    <name type="scientific">Amanita thiersii Skay4041</name>
    <dbReference type="NCBI Taxonomy" id="703135"/>
    <lineage>
        <taxon>Eukaryota</taxon>
        <taxon>Fungi</taxon>
        <taxon>Dikarya</taxon>
        <taxon>Basidiomycota</taxon>
        <taxon>Agaricomycotina</taxon>
        <taxon>Agaricomycetes</taxon>
        <taxon>Agaricomycetidae</taxon>
        <taxon>Agaricales</taxon>
        <taxon>Pluteineae</taxon>
        <taxon>Amanitaceae</taxon>
        <taxon>Amanita</taxon>
    </lineage>
</organism>
<comment type="similarity">
    <text evidence="1 3">Belongs to the ATG13 family. Fungi subfamily.</text>
</comment>
<feature type="domain" description="Autophagy-related protein 13 N-terminal" evidence="4">
    <location>
        <begin position="9"/>
        <end position="166"/>
    </location>
</feature>
<feature type="non-terminal residue" evidence="5">
    <location>
        <position position="1"/>
    </location>
</feature>
<dbReference type="Pfam" id="PF10033">
    <property type="entry name" value="ATG13"/>
    <property type="match status" value="1"/>
</dbReference>
<dbReference type="GO" id="GO:0034497">
    <property type="term" value="P:protein localization to phagophore assembly site"/>
    <property type="evidence" value="ECO:0007669"/>
    <property type="project" value="TreeGrafter"/>
</dbReference>
<dbReference type="Proteomes" id="UP000242287">
    <property type="component" value="Unassembled WGS sequence"/>
</dbReference>
<protein>
    <recommendedName>
        <fullName evidence="3">Autophagy-related protein 13</fullName>
    </recommendedName>
</protein>
<dbReference type="GO" id="GO:1990316">
    <property type="term" value="C:Atg1/ULK1 kinase complex"/>
    <property type="evidence" value="ECO:0007669"/>
    <property type="project" value="InterPro"/>
</dbReference>
<dbReference type="InterPro" id="IPR018731">
    <property type="entry name" value="Atg13_N"/>
</dbReference>
<evidence type="ECO:0000313" key="5">
    <source>
        <dbReference type="EMBL" id="PFH49853.1"/>
    </source>
</evidence>
<name>A0A2A9NQ94_9AGAR</name>
<accession>A0A2A9NQ94</accession>
<dbReference type="PANTHER" id="PTHR13430">
    <property type="match status" value="1"/>
</dbReference>
<dbReference type="PANTHER" id="PTHR13430:SF4">
    <property type="entry name" value="AUTOPHAGY-RELATED PROTEIN 13"/>
    <property type="match status" value="1"/>
</dbReference>
<dbReference type="EMBL" id="KZ302018">
    <property type="protein sequence ID" value="PFH49853.1"/>
    <property type="molecule type" value="Genomic_DNA"/>
</dbReference>
<proteinExistence type="inferred from homology"/>
<sequence>QKADQIALHIYTKLFHVLYQARASPDSPLLTTTTTDRWFNLETPDSDLFPRELRELYKAISTTFPAPPPTLYISVLLAVPELSNNHVLVALAQSQQQQQSQPGSSSRIRIEPTPRYVLLESWSMTFTSRPKDVPPPTDVALPTIYKHGIPLFRSLFSLLRILPAWK</sequence>
<dbReference type="InterPro" id="IPR040182">
    <property type="entry name" value="ATG13"/>
</dbReference>
<evidence type="ECO:0000256" key="2">
    <source>
        <dbReference type="ARBA" id="ARBA00023006"/>
    </source>
</evidence>
<evidence type="ECO:0000256" key="3">
    <source>
        <dbReference type="RuleBase" id="RU361214"/>
    </source>
</evidence>
<evidence type="ECO:0000259" key="4">
    <source>
        <dbReference type="Pfam" id="PF10033"/>
    </source>
</evidence>
<dbReference type="STRING" id="703135.A0A2A9NQ94"/>
<dbReference type="GO" id="GO:0005829">
    <property type="term" value="C:cytosol"/>
    <property type="evidence" value="ECO:0007669"/>
    <property type="project" value="TreeGrafter"/>
</dbReference>
<evidence type="ECO:0000313" key="6">
    <source>
        <dbReference type="Proteomes" id="UP000242287"/>
    </source>
</evidence>
<keyword evidence="6" id="KW-1185">Reference proteome</keyword>
<dbReference type="OrthoDB" id="70161at2759"/>
<gene>
    <name evidence="5" type="ORF">AMATHDRAFT_132443</name>
</gene>
<reference evidence="5 6" key="1">
    <citation type="submission" date="2014-02" db="EMBL/GenBank/DDBJ databases">
        <title>Transposable element dynamics among asymbiotic and ectomycorrhizal Amanita fungi.</title>
        <authorList>
            <consortium name="DOE Joint Genome Institute"/>
            <person name="Hess J."/>
            <person name="Skrede I."/>
            <person name="Wolfe B."/>
            <person name="LaButti K."/>
            <person name="Ohm R.A."/>
            <person name="Grigoriev I.V."/>
            <person name="Pringle A."/>
        </authorList>
    </citation>
    <scope>NUCLEOTIDE SEQUENCE [LARGE SCALE GENOMIC DNA]</scope>
    <source>
        <strain evidence="5 6">SKay4041</strain>
    </source>
</reference>
<dbReference type="GO" id="GO:0000423">
    <property type="term" value="P:mitophagy"/>
    <property type="evidence" value="ECO:0007669"/>
    <property type="project" value="TreeGrafter"/>
</dbReference>
<evidence type="ECO:0000256" key="1">
    <source>
        <dbReference type="ARBA" id="ARBA00005246"/>
    </source>
</evidence>
<dbReference type="Gene3D" id="3.30.900.10">
    <property type="entry name" value="HORMA domain"/>
    <property type="match status" value="1"/>
</dbReference>
<dbReference type="InterPro" id="IPR036570">
    <property type="entry name" value="HORMA_dom_sf"/>
</dbReference>